<dbReference type="InterPro" id="IPR005538">
    <property type="entry name" value="LrgA/CidA"/>
</dbReference>
<sequence>MKIYFQFMYILLFSIVGEFLSTGLNLPVPGSIIGMVLLFLALKFKLIRLRQIYDAGQFMIENMTILFLPAGVGIMSHWDAIAKYWWQIIVITLLAIVVNFAVIGFVTQFIKKRFEGDYKK</sequence>
<evidence type="ECO:0000313" key="8">
    <source>
        <dbReference type="Proteomes" id="UP000033166"/>
    </source>
</evidence>
<dbReference type="PANTHER" id="PTHR33931:SF2">
    <property type="entry name" value="HOLIN-LIKE PROTEIN CIDA"/>
    <property type="match status" value="1"/>
</dbReference>
<dbReference type="KEGG" id="lpk:LACPI_1327"/>
<evidence type="ECO:0000256" key="4">
    <source>
        <dbReference type="ARBA" id="ARBA00022989"/>
    </source>
</evidence>
<feature type="transmembrane region" description="Helical" evidence="6">
    <location>
        <begin position="30"/>
        <end position="47"/>
    </location>
</feature>
<dbReference type="AlphaFoldDB" id="A0A0D6DYG1"/>
<organism evidence="7 8">
    <name type="scientific">Pseudolactococcus piscium MKFS47</name>
    <dbReference type="NCBI Taxonomy" id="297352"/>
    <lineage>
        <taxon>Bacteria</taxon>
        <taxon>Bacillati</taxon>
        <taxon>Bacillota</taxon>
        <taxon>Bacilli</taxon>
        <taxon>Lactobacillales</taxon>
        <taxon>Streptococcaceae</taxon>
        <taxon>Pseudolactococcus</taxon>
    </lineage>
</organism>
<dbReference type="Proteomes" id="UP000033166">
    <property type="component" value="Chromosome I"/>
</dbReference>
<accession>A0A0D6DYG1</accession>
<dbReference type="Pfam" id="PF03788">
    <property type="entry name" value="LrgA"/>
    <property type="match status" value="1"/>
</dbReference>
<dbReference type="EMBL" id="LN774769">
    <property type="protein sequence ID" value="CEN28527.1"/>
    <property type="molecule type" value="Genomic_DNA"/>
</dbReference>
<evidence type="ECO:0000313" key="7">
    <source>
        <dbReference type="EMBL" id="CEN28527.1"/>
    </source>
</evidence>
<keyword evidence="2" id="KW-1003">Cell membrane</keyword>
<protein>
    <submittedName>
        <fullName evidence="7">Antiholin-like protein LrgA</fullName>
    </submittedName>
</protein>
<evidence type="ECO:0000256" key="5">
    <source>
        <dbReference type="ARBA" id="ARBA00023136"/>
    </source>
</evidence>
<dbReference type="GO" id="GO:0005886">
    <property type="term" value="C:plasma membrane"/>
    <property type="evidence" value="ECO:0007669"/>
    <property type="project" value="UniProtKB-SubCell"/>
</dbReference>
<dbReference type="HOGENOM" id="CLU_113736_2_1_9"/>
<comment type="subcellular location">
    <subcellularLocation>
        <location evidence="1">Cell membrane</location>
        <topology evidence="1">Multi-pass membrane protein</topology>
    </subcellularLocation>
</comment>
<keyword evidence="5 6" id="KW-0472">Membrane</keyword>
<keyword evidence="4 6" id="KW-1133">Transmembrane helix</keyword>
<reference evidence="8" key="1">
    <citation type="submission" date="2015-01" db="EMBL/GenBank/DDBJ databases">
        <authorList>
            <person name="Andreevskaya M."/>
        </authorList>
    </citation>
    <scope>NUCLEOTIDE SEQUENCE [LARGE SCALE GENOMIC DNA]</scope>
    <source>
        <strain evidence="8">MKFS47</strain>
    </source>
</reference>
<dbReference type="PANTHER" id="PTHR33931">
    <property type="entry name" value="HOLIN-LIKE PROTEIN CIDA-RELATED"/>
    <property type="match status" value="1"/>
</dbReference>
<name>A0A0D6DYG1_9LACT</name>
<evidence type="ECO:0000256" key="6">
    <source>
        <dbReference type="SAM" id="Phobius"/>
    </source>
</evidence>
<gene>
    <name evidence="7" type="primary">lrgA</name>
    <name evidence="7" type="ORF">LACPI_1327</name>
</gene>
<feature type="transmembrane region" description="Helical" evidence="6">
    <location>
        <begin position="84"/>
        <end position="110"/>
    </location>
</feature>
<keyword evidence="3 6" id="KW-0812">Transmembrane</keyword>
<evidence type="ECO:0000256" key="3">
    <source>
        <dbReference type="ARBA" id="ARBA00022692"/>
    </source>
</evidence>
<evidence type="ECO:0000256" key="1">
    <source>
        <dbReference type="ARBA" id="ARBA00004651"/>
    </source>
</evidence>
<feature type="transmembrane region" description="Helical" evidence="6">
    <location>
        <begin position="59"/>
        <end position="78"/>
    </location>
</feature>
<evidence type="ECO:0000256" key="2">
    <source>
        <dbReference type="ARBA" id="ARBA00022475"/>
    </source>
</evidence>
<dbReference type="RefSeq" id="WP_047915644.1">
    <property type="nucleotide sequence ID" value="NZ_LN774769.1"/>
</dbReference>
<dbReference type="STRING" id="1364.LP2241_30339"/>
<proteinExistence type="predicted"/>